<dbReference type="Gene3D" id="3.40.50.720">
    <property type="entry name" value="NAD(P)-binding Rossmann-like Domain"/>
    <property type="match status" value="1"/>
</dbReference>
<organism evidence="4 5">
    <name type="scientific">Sphingobium baderi</name>
    <dbReference type="NCBI Taxonomy" id="1332080"/>
    <lineage>
        <taxon>Bacteria</taxon>
        <taxon>Pseudomonadati</taxon>
        <taxon>Pseudomonadota</taxon>
        <taxon>Alphaproteobacteria</taxon>
        <taxon>Sphingomonadales</taxon>
        <taxon>Sphingomonadaceae</taxon>
        <taxon>Sphingobium</taxon>
    </lineage>
</organism>
<dbReference type="Proteomes" id="UP000056968">
    <property type="component" value="Chromosome"/>
</dbReference>
<dbReference type="NCBIfam" id="NF005559">
    <property type="entry name" value="PRK07231.1"/>
    <property type="match status" value="1"/>
</dbReference>
<evidence type="ECO:0000256" key="2">
    <source>
        <dbReference type="ARBA" id="ARBA00023002"/>
    </source>
</evidence>
<comment type="similarity">
    <text evidence="1">Belongs to the short-chain dehydrogenases/reductases (SDR) family.</text>
</comment>
<dbReference type="FunFam" id="3.40.50.720:FF:000084">
    <property type="entry name" value="Short-chain dehydrogenase reductase"/>
    <property type="match status" value="1"/>
</dbReference>
<evidence type="ECO:0000256" key="1">
    <source>
        <dbReference type="ARBA" id="ARBA00006484"/>
    </source>
</evidence>
<dbReference type="RefSeq" id="WP_062068699.1">
    <property type="nucleotide sequence ID" value="NZ_CP013264.1"/>
</dbReference>
<proteinExistence type="inferred from homology"/>
<evidence type="ECO:0000256" key="3">
    <source>
        <dbReference type="ARBA" id="ARBA00051383"/>
    </source>
</evidence>
<comment type="catalytic activity">
    <reaction evidence="3">
        <text>2,5-dichlorocyclohexa-2,5-dien-1,4-diol + NAD(+) = 2,5-dichlorohydroquinone + NADH + H(+)</text>
        <dbReference type="Rhea" id="RHEA:15741"/>
        <dbReference type="ChEBI" id="CHEBI:15378"/>
        <dbReference type="ChEBI" id="CHEBI:27545"/>
        <dbReference type="ChEBI" id="CHEBI:28975"/>
        <dbReference type="ChEBI" id="CHEBI:57540"/>
        <dbReference type="ChEBI" id="CHEBI:57945"/>
    </reaction>
</comment>
<evidence type="ECO:0000313" key="4">
    <source>
        <dbReference type="EMBL" id="ALR22558.1"/>
    </source>
</evidence>
<dbReference type="OrthoDB" id="7064009at2"/>
<dbReference type="InterPro" id="IPR002347">
    <property type="entry name" value="SDR_fam"/>
</dbReference>
<evidence type="ECO:0000313" key="5">
    <source>
        <dbReference type="Proteomes" id="UP000056968"/>
    </source>
</evidence>
<dbReference type="PANTHER" id="PTHR24321:SF8">
    <property type="entry name" value="ESTRADIOL 17-BETA-DEHYDROGENASE 8-RELATED"/>
    <property type="match status" value="1"/>
</dbReference>
<dbReference type="PANTHER" id="PTHR24321">
    <property type="entry name" value="DEHYDROGENASES, SHORT CHAIN"/>
    <property type="match status" value="1"/>
</dbReference>
<dbReference type="STRING" id="1332080.ATN00_11130"/>
<dbReference type="AlphaFoldDB" id="A0A0S3F4B6"/>
<keyword evidence="5" id="KW-1185">Reference proteome</keyword>
<sequence length="265" mass="27764">MNRLEEKVAIVTGGAGGIGSATAHRLAREGARVVVADIAQEAAAAVASQIGDAAAARRFDAQDEASIEALVDFAISRFGRLDILHNNAAYVGADLAHDTRVTDIPLDLWRTTFRINLDAYFLACRFAIPHMVRGGGGSIINTSSGSAFVGDIARVAYGSSKGAIVSMTRYIATQHARDNIRCNAIAPGLILTQAFANSGQTDLSPFMKQILSPRVGEPDDIAAAVAYLASDDAAYVTGTVLHVDGGLSAHQPYVADFEAMMAAAE</sequence>
<dbReference type="EMBL" id="CP013264">
    <property type="protein sequence ID" value="ALR22558.1"/>
    <property type="molecule type" value="Genomic_DNA"/>
</dbReference>
<dbReference type="KEGG" id="sbd:ATN00_11130"/>
<dbReference type="PRINTS" id="PR00080">
    <property type="entry name" value="SDRFAMILY"/>
</dbReference>
<dbReference type="GO" id="GO:0016491">
    <property type="term" value="F:oxidoreductase activity"/>
    <property type="evidence" value="ECO:0007669"/>
    <property type="project" value="UniProtKB-KW"/>
</dbReference>
<gene>
    <name evidence="4" type="ORF">ATN00_11130</name>
</gene>
<keyword evidence="2" id="KW-0560">Oxidoreductase</keyword>
<dbReference type="CDD" id="cd05233">
    <property type="entry name" value="SDR_c"/>
    <property type="match status" value="1"/>
</dbReference>
<accession>A0A0S3F4B6</accession>
<dbReference type="PRINTS" id="PR00081">
    <property type="entry name" value="GDHRDH"/>
</dbReference>
<name>A0A0S3F4B6_9SPHN</name>
<dbReference type="InterPro" id="IPR036291">
    <property type="entry name" value="NAD(P)-bd_dom_sf"/>
</dbReference>
<dbReference type="SUPFAM" id="SSF51735">
    <property type="entry name" value="NAD(P)-binding Rossmann-fold domains"/>
    <property type="match status" value="1"/>
</dbReference>
<protein>
    <submittedName>
        <fullName evidence="4">Short-chain dehydrogenase</fullName>
    </submittedName>
</protein>
<dbReference type="Pfam" id="PF13561">
    <property type="entry name" value="adh_short_C2"/>
    <property type="match status" value="1"/>
</dbReference>
<reference evidence="4 5" key="1">
    <citation type="submission" date="2015-11" db="EMBL/GenBank/DDBJ databases">
        <title>A Two-component Flavoprotein Monooxygenase System MeaXY Responsible for para-Hydroxylation of 2-Methyl-6-ethylaniline and 2,6-Diethylaniline in Sphingobium baderi DE-13.</title>
        <authorList>
            <person name="Cheng M."/>
            <person name="Meng Q."/>
            <person name="Yang Y."/>
            <person name="Chu C."/>
            <person name="Yan X."/>
            <person name="He J."/>
            <person name="Li S."/>
        </authorList>
    </citation>
    <scope>NUCLEOTIDE SEQUENCE [LARGE SCALE GENOMIC DNA]</scope>
    <source>
        <strain evidence="4 5">DE-13</strain>
    </source>
</reference>